<dbReference type="InterPro" id="IPR011330">
    <property type="entry name" value="Glyco_hydro/deAcase_b/a-brl"/>
</dbReference>
<evidence type="ECO:0000259" key="3">
    <source>
        <dbReference type="Pfam" id="PF03065"/>
    </source>
</evidence>
<dbReference type="Gene3D" id="2.70.98.10">
    <property type="match status" value="1"/>
</dbReference>
<comment type="caution">
    <text evidence="6">The sequence shown here is derived from an EMBL/GenBank/DDBJ whole genome shotgun (WGS) entry which is preliminary data.</text>
</comment>
<feature type="domain" description="Alpha-amylase/4-alpha-glucanotransferase central" evidence="4">
    <location>
        <begin position="311"/>
        <end position="385"/>
    </location>
</feature>
<dbReference type="SUPFAM" id="SSF88713">
    <property type="entry name" value="Glycoside hydrolase/deacetylase"/>
    <property type="match status" value="1"/>
</dbReference>
<feature type="domain" description="Glycoside hydrolase family 57 N-terminal" evidence="3">
    <location>
        <begin position="22"/>
        <end position="267"/>
    </location>
</feature>
<protein>
    <submittedName>
        <fullName evidence="6">DUF1926 domain-containing protein</fullName>
    </submittedName>
</protein>
<keyword evidence="2" id="KW-0119">Carbohydrate metabolism</keyword>
<evidence type="ECO:0000313" key="6">
    <source>
        <dbReference type="EMBL" id="HIZ89997.1"/>
    </source>
</evidence>
<organism evidence="6 7">
    <name type="scientific">Candidatus Mucispirillum faecigallinarum</name>
    <dbReference type="NCBI Taxonomy" id="2838699"/>
    <lineage>
        <taxon>Bacteria</taxon>
        <taxon>Pseudomonadati</taxon>
        <taxon>Deferribacterota</taxon>
        <taxon>Deferribacteres</taxon>
        <taxon>Deferribacterales</taxon>
        <taxon>Mucispirillaceae</taxon>
        <taxon>Mucispirillum</taxon>
    </lineage>
</organism>
<dbReference type="Pfam" id="PF09094">
    <property type="entry name" value="AmyA-A_glucT_m"/>
    <property type="match status" value="1"/>
</dbReference>
<dbReference type="PANTHER" id="PTHR36306">
    <property type="entry name" value="ALPHA-AMYLASE-RELATED-RELATED"/>
    <property type="match status" value="1"/>
</dbReference>
<dbReference type="Pfam" id="PF03065">
    <property type="entry name" value="Glyco_hydro_57"/>
    <property type="match status" value="1"/>
</dbReference>
<name>A0A9D2GU12_9BACT</name>
<dbReference type="CDD" id="cd10793">
    <property type="entry name" value="GH57N_TLGT_like"/>
    <property type="match status" value="1"/>
</dbReference>
<gene>
    <name evidence="6" type="ORF">H9804_08620</name>
</gene>
<dbReference type="Proteomes" id="UP000824176">
    <property type="component" value="Unassembled WGS sequence"/>
</dbReference>
<dbReference type="AlphaFoldDB" id="A0A9D2GU12"/>
<dbReference type="InterPro" id="IPR028995">
    <property type="entry name" value="Glyco_hydro_57/38_cen_sf"/>
</dbReference>
<evidence type="ECO:0000256" key="2">
    <source>
        <dbReference type="ARBA" id="ARBA00023277"/>
    </source>
</evidence>
<dbReference type="SUPFAM" id="SSF74650">
    <property type="entry name" value="Galactose mutarotase-like"/>
    <property type="match status" value="1"/>
</dbReference>
<dbReference type="Pfam" id="PF09095">
    <property type="entry name" value="AmyA-gluTrfs_C"/>
    <property type="match status" value="1"/>
</dbReference>
<dbReference type="PANTHER" id="PTHR36306:SF1">
    <property type="entry name" value="ALPHA-AMYLASE-RELATED"/>
    <property type="match status" value="1"/>
</dbReference>
<dbReference type="GO" id="GO:0005975">
    <property type="term" value="P:carbohydrate metabolic process"/>
    <property type="evidence" value="ECO:0007669"/>
    <property type="project" value="InterPro"/>
</dbReference>
<accession>A0A9D2GU12</accession>
<dbReference type="EMBL" id="DXAQ01000128">
    <property type="protein sequence ID" value="HIZ89997.1"/>
    <property type="molecule type" value="Genomic_DNA"/>
</dbReference>
<sequence>MKIPFLFGIHCHQPAENFYNVVDWAINESYAPFIEVALKNKKFKFSAHYSGWLLEYIRTHREDVFNNLKKINEEGRIEFFAGGFYEPILSAIPSDDRKGQVKMLIDYIHNHFGQKPAGLWLTERVWDPAVIPDMAEIGIKHIIIDDYHLIAAGFPKESLTGYFTTEQDGCLMNLFPIDMGLRYLTPFKPQEDVIKHILEAKNRNVKLISCFDDGEKFGVWPNTYDWVYTKGWLKNFIKAISSEKEIEFMHYDEAVSKVKPSGHVYLPITSYEEMGEWSLFADKAEKFAEIKEYLKSSPFSNDIEQFLKGSVWKNFLVKYPESNRLHKRTVDLSIRGRKYKDNAEFKDLLYRSQCNDSLWHGVFGGLYLPNLRNNAWAPLIQAEAMYEKLEKIKLPVVEKPADIDRNGYDEVYTRGNTFNCLFETRDFGQLTAIELKDKNFNLLNVISRKKEAYHAKLLKNIKPRQETKQEETASIHDMEYSITPEEAGKIIYDWYNKNCFVDHFLDKFTLETFEKCSFREFSDFTNQPADTVEVNDNNILFKRDGGIYVNNEKIKTYMEKSYTLNNNAVDFNIKAKASKNLECDYSCEFNFHFADVTQVIINGKEFDEHGSFKGNKFEIYDKYLNKKIAIEVEKEIEFIYFTLYTVSQSEMGIDLTVQGVTVAFGMPFKKDINIKGSLSIG</sequence>
<reference evidence="6" key="1">
    <citation type="journal article" date="2021" name="PeerJ">
        <title>Extensive microbial diversity within the chicken gut microbiome revealed by metagenomics and culture.</title>
        <authorList>
            <person name="Gilroy R."/>
            <person name="Ravi A."/>
            <person name="Getino M."/>
            <person name="Pursley I."/>
            <person name="Horton D.L."/>
            <person name="Alikhan N.F."/>
            <person name="Baker D."/>
            <person name="Gharbi K."/>
            <person name="Hall N."/>
            <person name="Watson M."/>
            <person name="Adriaenssens E.M."/>
            <person name="Foster-Nyarko E."/>
            <person name="Jarju S."/>
            <person name="Secka A."/>
            <person name="Antonio M."/>
            <person name="Oren A."/>
            <person name="Chaudhuri R.R."/>
            <person name="La Ragione R."/>
            <person name="Hildebrand F."/>
            <person name="Pallen M.J."/>
        </authorList>
    </citation>
    <scope>NUCLEOTIDE SEQUENCE</scope>
    <source>
        <strain evidence="6">ChiW4-1371</strain>
    </source>
</reference>
<evidence type="ECO:0000259" key="5">
    <source>
        <dbReference type="Pfam" id="PF09095"/>
    </source>
</evidence>
<dbReference type="InterPro" id="IPR052046">
    <property type="entry name" value="GH57_Enzymes"/>
</dbReference>
<evidence type="ECO:0000313" key="7">
    <source>
        <dbReference type="Proteomes" id="UP000824176"/>
    </source>
</evidence>
<reference evidence="6" key="2">
    <citation type="submission" date="2021-04" db="EMBL/GenBank/DDBJ databases">
        <authorList>
            <person name="Gilroy R."/>
        </authorList>
    </citation>
    <scope>NUCLEOTIDE SEQUENCE</scope>
    <source>
        <strain evidence="6">ChiW4-1371</strain>
    </source>
</reference>
<evidence type="ECO:0000259" key="4">
    <source>
        <dbReference type="Pfam" id="PF09094"/>
    </source>
</evidence>
<evidence type="ECO:0000256" key="1">
    <source>
        <dbReference type="ARBA" id="ARBA00006821"/>
    </source>
</evidence>
<dbReference type="InterPro" id="IPR015179">
    <property type="entry name" value="A-amylase/a-glucTrfase_C"/>
</dbReference>
<dbReference type="InterPro" id="IPR004300">
    <property type="entry name" value="Glyco_hydro_57_N"/>
</dbReference>
<dbReference type="SUPFAM" id="SSF88688">
    <property type="entry name" value="Families 57/38 glycoside transferase middle domain"/>
    <property type="match status" value="1"/>
</dbReference>
<dbReference type="GO" id="GO:0030246">
    <property type="term" value="F:carbohydrate binding"/>
    <property type="evidence" value="ECO:0007669"/>
    <property type="project" value="InterPro"/>
</dbReference>
<proteinExistence type="inferred from homology"/>
<dbReference type="InterPro" id="IPR015178">
    <property type="entry name" value="A-amylase/a-glucTrfase_central"/>
</dbReference>
<dbReference type="InterPro" id="IPR011013">
    <property type="entry name" value="Gal_mutarotase_sf_dom"/>
</dbReference>
<feature type="domain" description="Alpha-amylase/4-alpha-glucanotransferase C-terminal" evidence="5">
    <location>
        <begin position="402"/>
        <end position="675"/>
    </location>
</feature>
<dbReference type="InterPro" id="IPR014718">
    <property type="entry name" value="GH-type_carb-bd"/>
</dbReference>
<comment type="similarity">
    <text evidence="1">Belongs to the glycosyl hydrolase 57 family.</text>
</comment>
<dbReference type="Gene3D" id="3.20.110.20">
    <property type="match status" value="1"/>
</dbReference>
<dbReference type="GO" id="GO:0003824">
    <property type="term" value="F:catalytic activity"/>
    <property type="evidence" value="ECO:0007669"/>
    <property type="project" value="InterPro"/>
</dbReference>